<sequence>MTIETTEPDGDEPLSASTASKIVAPLLALGAAWAVRKALDAAYLRSTGSTPPQAANRDEPLRRVLLWAAATAAVLAVVNVAIDRITAPRPPEG</sequence>
<reference evidence="2" key="1">
    <citation type="submission" date="2020-05" db="EMBL/GenBank/DDBJ databases">
        <authorList>
            <person name="Chiriac C."/>
            <person name="Salcher M."/>
            <person name="Ghai R."/>
            <person name="Kavagutti S V."/>
        </authorList>
    </citation>
    <scope>NUCLEOTIDE SEQUENCE</scope>
</reference>
<keyword evidence="1" id="KW-0472">Membrane</keyword>
<dbReference type="EMBL" id="CAFBPU010000024">
    <property type="protein sequence ID" value="CAB5033703.1"/>
    <property type="molecule type" value="Genomic_DNA"/>
</dbReference>
<gene>
    <name evidence="2" type="ORF">UFOPK4150_01277</name>
</gene>
<protein>
    <submittedName>
        <fullName evidence="2">Unannotated protein</fullName>
    </submittedName>
</protein>
<dbReference type="AlphaFoldDB" id="A0A6J7RXU9"/>
<organism evidence="2">
    <name type="scientific">freshwater metagenome</name>
    <dbReference type="NCBI Taxonomy" id="449393"/>
    <lineage>
        <taxon>unclassified sequences</taxon>
        <taxon>metagenomes</taxon>
        <taxon>ecological metagenomes</taxon>
    </lineage>
</organism>
<proteinExistence type="predicted"/>
<evidence type="ECO:0000256" key="1">
    <source>
        <dbReference type="SAM" id="Phobius"/>
    </source>
</evidence>
<keyword evidence="1" id="KW-1133">Transmembrane helix</keyword>
<name>A0A6J7RXU9_9ZZZZ</name>
<dbReference type="InterPro" id="IPR025329">
    <property type="entry name" value="DUF4235"/>
</dbReference>
<feature type="transmembrane region" description="Helical" evidence="1">
    <location>
        <begin position="64"/>
        <end position="82"/>
    </location>
</feature>
<evidence type="ECO:0000313" key="2">
    <source>
        <dbReference type="EMBL" id="CAB5033703.1"/>
    </source>
</evidence>
<accession>A0A6J7RXU9</accession>
<keyword evidence="1" id="KW-0812">Transmembrane</keyword>
<dbReference type="Pfam" id="PF14019">
    <property type="entry name" value="DUF4235"/>
    <property type="match status" value="1"/>
</dbReference>